<dbReference type="InterPro" id="IPR007889">
    <property type="entry name" value="HTH_Psq"/>
</dbReference>
<dbReference type="InterPro" id="IPR009057">
    <property type="entry name" value="Homeodomain-like_sf"/>
</dbReference>
<dbReference type="Pfam" id="PF05225">
    <property type="entry name" value="HTH_psq"/>
    <property type="match status" value="1"/>
</dbReference>
<evidence type="ECO:0000313" key="4">
    <source>
        <dbReference type="EMBL" id="KAF2883231.1"/>
    </source>
</evidence>
<feature type="region of interest" description="Disordered" evidence="2">
    <location>
        <begin position="128"/>
        <end position="234"/>
    </location>
</feature>
<protein>
    <recommendedName>
        <fullName evidence="3">HTH psq-type domain-containing protein</fullName>
    </recommendedName>
</protein>
<organism evidence="4 5">
    <name type="scientific">Ignelater luminosus</name>
    <name type="common">Cucubano</name>
    <name type="synonym">Pyrophorus luminosus</name>
    <dbReference type="NCBI Taxonomy" id="2038154"/>
    <lineage>
        <taxon>Eukaryota</taxon>
        <taxon>Metazoa</taxon>
        <taxon>Ecdysozoa</taxon>
        <taxon>Arthropoda</taxon>
        <taxon>Hexapoda</taxon>
        <taxon>Insecta</taxon>
        <taxon>Pterygota</taxon>
        <taxon>Neoptera</taxon>
        <taxon>Endopterygota</taxon>
        <taxon>Coleoptera</taxon>
        <taxon>Polyphaga</taxon>
        <taxon>Elateriformia</taxon>
        <taxon>Elateroidea</taxon>
        <taxon>Elateridae</taxon>
        <taxon>Agrypninae</taxon>
        <taxon>Pyrophorini</taxon>
        <taxon>Ignelater</taxon>
    </lineage>
</organism>
<sequence>MPNTYIRKVNAKLRGLWTSNDLQSAIKVVKSGIMGVNEEARSFNIPKTTLKRRMKSNNIEKCNRLGLDSILGAKPAELVLILGGYSSHTTNIETLQFPEEYFSVCLRMRRTSLNLSNGTIMMHANPEQQPLEQQADSSQLGPSGVQIAQNRTPEKSSSVPDISPRKALDLVLRVPRQNNKRRQPSKKQAKASSLSESEEVVLNNSEEQEERLSDYENECVECREDFRKTKKKDD</sequence>
<name>A0A8K0G248_IGNLU</name>
<accession>A0A8K0G248</accession>
<dbReference type="EMBL" id="VTPC01090540">
    <property type="protein sequence ID" value="KAF2883231.1"/>
    <property type="molecule type" value="Genomic_DNA"/>
</dbReference>
<dbReference type="GO" id="GO:0005634">
    <property type="term" value="C:nucleus"/>
    <property type="evidence" value="ECO:0007669"/>
    <property type="project" value="UniProtKB-SubCell"/>
</dbReference>
<dbReference type="OrthoDB" id="6730387at2759"/>
<gene>
    <name evidence="4" type="ORF">ILUMI_22936</name>
</gene>
<evidence type="ECO:0000259" key="3">
    <source>
        <dbReference type="Pfam" id="PF05225"/>
    </source>
</evidence>
<feature type="compositionally biased region" description="Low complexity" evidence="2">
    <location>
        <begin position="190"/>
        <end position="205"/>
    </location>
</feature>
<feature type="compositionally biased region" description="Polar residues" evidence="2">
    <location>
        <begin position="128"/>
        <end position="160"/>
    </location>
</feature>
<feature type="compositionally biased region" description="Basic residues" evidence="2">
    <location>
        <begin position="178"/>
        <end position="189"/>
    </location>
</feature>
<feature type="compositionally biased region" description="Basic and acidic residues" evidence="2">
    <location>
        <begin position="210"/>
        <end position="234"/>
    </location>
</feature>
<evidence type="ECO:0000313" key="5">
    <source>
        <dbReference type="Proteomes" id="UP000801492"/>
    </source>
</evidence>
<feature type="domain" description="HTH psq-type" evidence="3">
    <location>
        <begin position="21"/>
        <end position="56"/>
    </location>
</feature>
<proteinExistence type="predicted"/>
<dbReference type="GO" id="GO:0003677">
    <property type="term" value="F:DNA binding"/>
    <property type="evidence" value="ECO:0007669"/>
    <property type="project" value="InterPro"/>
</dbReference>
<dbReference type="AlphaFoldDB" id="A0A8K0G248"/>
<keyword evidence="5" id="KW-1185">Reference proteome</keyword>
<reference evidence="4" key="1">
    <citation type="submission" date="2019-08" db="EMBL/GenBank/DDBJ databases">
        <title>The genome of the North American firefly Photinus pyralis.</title>
        <authorList>
            <consortium name="Photinus pyralis genome working group"/>
            <person name="Fallon T.R."/>
            <person name="Sander Lower S.E."/>
            <person name="Weng J.-K."/>
        </authorList>
    </citation>
    <scope>NUCLEOTIDE SEQUENCE</scope>
    <source>
        <strain evidence="4">TRF0915ILg1</strain>
        <tissue evidence="4">Whole body</tissue>
    </source>
</reference>
<comment type="subcellular location">
    <subcellularLocation>
        <location evidence="1">Nucleus</location>
    </subcellularLocation>
</comment>
<evidence type="ECO:0000256" key="2">
    <source>
        <dbReference type="SAM" id="MobiDB-lite"/>
    </source>
</evidence>
<comment type="caution">
    <text evidence="4">The sequence shown here is derived from an EMBL/GenBank/DDBJ whole genome shotgun (WGS) entry which is preliminary data.</text>
</comment>
<evidence type="ECO:0000256" key="1">
    <source>
        <dbReference type="ARBA" id="ARBA00004123"/>
    </source>
</evidence>
<dbReference type="Proteomes" id="UP000801492">
    <property type="component" value="Unassembled WGS sequence"/>
</dbReference>
<dbReference type="Gene3D" id="1.10.10.60">
    <property type="entry name" value="Homeodomain-like"/>
    <property type="match status" value="1"/>
</dbReference>
<dbReference type="SUPFAM" id="SSF46689">
    <property type="entry name" value="Homeodomain-like"/>
    <property type="match status" value="1"/>
</dbReference>